<accession>A0A2J7Q0F3</accession>
<reference evidence="1 2" key="1">
    <citation type="submission" date="2017-12" db="EMBL/GenBank/DDBJ databases">
        <title>Hemimetabolous genomes reveal molecular basis of termite eusociality.</title>
        <authorList>
            <person name="Harrison M.C."/>
            <person name="Jongepier E."/>
            <person name="Robertson H.M."/>
            <person name="Arning N."/>
            <person name="Bitard-Feildel T."/>
            <person name="Chao H."/>
            <person name="Childers C.P."/>
            <person name="Dinh H."/>
            <person name="Doddapaneni H."/>
            <person name="Dugan S."/>
            <person name="Gowin J."/>
            <person name="Greiner C."/>
            <person name="Han Y."/>
            <person name="Hu H."/>
            <person name="Hughes D.S.T."/>
            <person name="Huylmans A.-K."/>
            <person name="Kemena C."/>
            <person name="Kremer L.P.M."/>
            <person name="Lee S.L."/>
            <person name="Lopez-Ezquerra A."/>
            <person name="Mallet L."/>
            <person name="Monroy-Kuhn J.M."/>
            <person name="Moser A."/>
            <person name="Murali S.C."/>
            <person name="Muzny D.M."/>
            <person name="Otani S."/>
            <person name="Piulachs M.-D."/>
            <person name="Poelchau M."/>
            <person name="Qu J."/>
            <person name="Schaub F."/>
            <person name="Wada-Katsumata A."/>
            <person name="Worley K.C."/>
            <person name="Xie Q."/>
            <person name="Ylla G."/>
            <person name="Poulsen M."/>
            <person name="Gibbs R.A."/>
            <person name="Schal C."/>
            <person name="Richards S."/>
            <person name="Belles X."/>
            <person name="Korb J."/>
            <person name="Bornberg-Bauer E."/>
        </authorList>
    </citation>
    <scope>NUCLEOTIDE SEQUENCE [LARGE SCALE GENOMIC DNA]</scope>
    <source>
        <tissue evidence="1">Whole body</tissue>
    </source>
</reference>
<protein>
    <submittedName>
        <fullName evidence="1">Uncharacterized protein</fullName>
    </submittedName>
</protein>
<organism evidence="1 2">
    <name type="scientific">Cryptotermes secundus</name>
    <dbReference type="NCBI Taxonomy" id="105785"/>
    <lineage>
        <taxon>Eukaryota</taxon>
        <taxon>Metazoa</taxon>
        <taxon>Ecdysozoa</taxon>
        <taxon>Arthropoda</taxon>
        <taxon>Hexapoda</taxon>
        <taxon>Insecta</taxon>
        <taxon>Pterygota</taxon>
        <taxon>Neoptera</taxon>
        <taxon>Polyneoptera</taxon>
        <taxon>Dictyoptera</taxon>
        <taxon>Blattodea</taxon>
        <taxon>Blattoidea</taxon>
        <taxon>Termitoidae</taxon>
        <taxon>Kalotermitidae</taxon>
        <taxon>Cryptotermitinae</taxon>
        <taxon>Cryptotermes</taxon>
    </lineage>
</organism>
<dbReference type="Proteomes" id="UP000235965">
    <property type="component" value="Unassembled WGS sequence"/>
</dbReference>
<evidence type="ECO:0000313" key="2">
    <source>
        <dbReference type="Proteomes" id="UP000235965"/>
    </source>
</evidence>
<dbReference type="EMBL" id="NEVH01019968">
    <property type="protein sequence ID" value="PNF22068.1"/>
    <property type="molecule type" value="Genomic_DNA"/>
</dbReference>
<evidence type="ECO:0000313" key="1">
    <source>
        <dbReference type="EMBL" id="PNF22068.1"/>
    </source>
</evidence>
<dbReference type="AlphaFoldDB" id="A0A2J7Q0F3"/>
<comment type="caution">
    <text evidence="1">The sequence shown here is derived from an EMBL/GenBank/DDBJ whole genome shotgun (WGS) entry which is preliminary data.</text>
</comment>
<gene>
    <name evidence="1" type="ORF">B7P43_G09302</name>
</gene>
<keyword evidence="2" id="KW-1185">Reference proteome</keyword>
<proteinExistence type="predicted"/>
<dbReference type="InParanoid" id="A0A2J7Q0F3"/>
<name>A0A2J7Q0F3_9NEOP</name>
<sequence length="61" mass="7120">MVQFHQAFLTAGVQNTGKLHPSKLKNTKTQMHNHTQNVNSILDTMCTVKHKDFRESEWLIR</sequence>